<reference evidence="7 8" key="1">
    <citation type="journal article" date="2015" name="Nature">
        <title>rRNA introns, odd ribosomes, and small enigmatic genomes across a large radiation of phyla.</title>
        <authorList>
            <person name="Brown C.T."/>
            <person name="Hug L.A."/>
            <person name="Thomas B.C."/>
            <person name="Sharon I."/>
            <person name="Castelle C.J."/>
            <person name="Singh A."/>
            <person name="Wilkins M.J."/>
            <person name="Williams K.H."/>
            <person name="Banfield J.F."/>
        </authorList>
    </citation>
    <scope>NUCLEOTIDE SEQUENCE [LARGE SCALE GENOMIC DNA]</scope>
</reference>
<dbReference type="CDD" id="cd10225">
    <property type="entry name" value="ASKHA_NBD_MreB-like"/>
    <property type="match status" value="1"/>
</dbReference>
<gene>
    <name evidence="6" type="primary">mreB</name>
    <name evidence="7" type="ORF">UU56_C0010G0015</name>
</gene>
<dbReference type="GO" id="GO:0005524">
    <property type="term" value="F:ATP binding"/>
    <property type="evidence" value="ECO:0007669"/>
    <property type="project" value="UniProtKB-KW"/>
</dbReference>
<dbReference type="Pfam" id="PF06723">
    <property type="entry name" value="MreB_Mbl"/>
    <property type="match status" value="1"/>
</dbReference>
<dbReference type="SUPFAM" id="SSF53067">
    <property type="entry name" value="Actin-like ATPase domain"/>
    <property type="match status" value="2"/>
</dbReference>
<dbReference type="Proteomes" id="UP000034493">
    <property type="component" value="Unassembled WGS sequence"/>
</dbReference>
<dbReference type="PANTHER" id="PTHR42749:SF1">
    <property type="entry name" value="CELL SHAPE-DETERMINING PROTEIN MREB"/>
    <property type="match status" value="1"/>
</dbReference>
<evidence type="ECO:0000256" key="1">
    <source>
        <dbReference type="ARBA" id="ARBA00022490"/>
    </source>
</evidence>
<dbReference type="HAMAP" id="MF_02207">
    <property type="entry name" value="MreB"/>
    <property type="match status" value="1"/>
</dbReference>
<proteinExistence type="inferred from homology"/>
<keyword evidence="1 6" id="KW-0963">Cytoplasm</keyword>
<evidence type="ECO:0000256" key="5">
    <source>
        <dbReference type="ARBA" id="ARBA00023458"/>
    </source>
</evidence>
<keyword evidence="3 6" id="KW-0067">ATP-binding</keyword>
<dbReference type="EMBL" id="LCBC01000010">
    <property type="protein sequence ID" value="KKS04084.1"/>
    <property type="molecule type" value="Genomic_DNA"/>
</dbReference>
<sequence>MLPFFKTKRLGIDLGTASCLVWSSGEGVVLNEPSVVAVDSISGKVMAVGSQAAEMLGRTVGNLVAQRPLRDGVVADFLVAESMLAYFLDKVLGSSRLARPEVMVCIPWGITQVERRAVLEAALSAGAKAAYLIEHPLSAAIGAKLPIEASVGNMIVDIGAGQVGAAVISLGGIVAAASTKSGGDRLDEAIMTYVRRSHNLLISERMAQEIKIKIGSAVTTGPRKSIDVKGRDAILGMPKTVTVNSEEVAAAMAPVLVQIINCIKSVLEKTPPELSSDIIDRGIVMTGGTSQLRNLDRLISTATGLSCHVAEDPVSCVVYGTGTALENIEHWKKVVSVR</sequence>
<dbReference type="GO" id="GO:0008360">
    <property type="term" value="P:regulation of cell shape"/>
    <property type="evidence" value="ECO:0007669"/>
    <property type="project" value="UniProtKB-UniRule"/>
</dbReference>
<dbReference type="PATRIC" id="fig|1618411.3.peg.669"/>
<comment type="caution">
    <text evidence="7">The sequence shown here is derived from an EMBL/GenBank/DDBJ whole genome shotgun (WGS) entry which is preliminary data.</text>
</comment>
<dbReference type="InterPro" id="IPR043129">
    <property type="entry name" value="ATPase_NBD"/>
</dbReference>
<dbReference type="AlphaFoldDB" id="A0A0G0VT89"/>
<accession>A0A0G0VT89</accession>
<dbReference type="InterPro" id="IPR004753">
    <property type="entry name" value="MreB"/>
</dbReference>
<dbReference type="NCBIfam" id="NF010539">
    <property type="entry name" value="PRK13927.1"/>
    <property type="match status" value="1"/>
</dbReference>
<evidence type="ECO:0000313" key="7">
    <source>
        <dbReference type="EMBL" id="KKS04084.1"/>
    </source>
</evidence>
<evidence type="ECO:0000256" key="2">
    <source>
        <dbReference type="ARBA" id="ARBA00022741"/>
    </source>
</evidence>
<comment type="subcellular location">
    <subcellularLocation>
        <location evidence="6">Cytoplasm</location>
    </subcellularLocation>
    <text evidence="6">Membrane-associated.</text>
</comment>
<evidence type="ECO:0000313" key="8">
    <source>
        <dbReference type="Proteomes" id="UP000034493"/>
    </source>
</evidence>
<dbReference type="NCBIfam" id="TIGR00904">
    <property type="entry name" value="mreB"/>
    <property type="match status" value="1"/>
</dbReference>
<keyword evidence="4 6" id="KW-0133">Cell shape</keyword>
<dbReference type="GO" id="GO:0005737">
    <property type="term" value="C:cytoplasm"/>
    <property type="evidence" value="ECO:0007669"/>
    <property type="project" value="UniProtKB-SubCell"/>
</dbReference>
<comment type="similarity">
    <text evidence="5 6">Belongs to the FtsA/MreB family.</text>
</comment>
<evidence type="ECO:0000256" key="3">
    <source>
        <dbReference type="ARBA" id="ARBA00022840"/>
    </source>
</evidence>
<dbReference type="Gene3D" id="3.30.420.40">
    <property type="match status" value="2"/>
</dbReference>
<keyword evidence="2 6" id="KW-0547">Nucleotide-binding</keyword>
<organism evidence="7 8">
    <name type="scientific">Candidatus Curtissbacteria bacterium GW2011_GWA2_41_24</name>
    <dbReference type="NCBI Taxonomy" id="1618411"/>
    <lineage>
        <taxon>Bacteria</taxon>
        <taxon>Candidatus Curtissiibacteriota</taxon>
    </lineage>
</organism>
<evidence type="ECO:0000256" key="4">
    <source>
        <dbReference type="ARBA" id="ARBA00022960"/>
    </source>
</evidence>
<protein>
    <recommendedName>
        <fullName evidence="6">Cell shape-determining protein MreB</fullName>
    </recommendedName>
</protein>
<dbReference type="PANTHER" id="PTHR42749">
    <property type="entry name" value="CELL SHAPE-DETERMINING PROTEIN MREB"/>
    <property type="match status" value="1"/>
</dbReference>
<evidence type="ECO:0000256" key="6">
    <source>
        <dbReference type="HAMAP-Rule" id="MF_02207"/>
    </source>
</evidence>
<comment type="function">
    <text evidence="6">Forms membrane-associated dynamic filaments that are essential for cell shape determination. Acts by regulating cell wall synthesis and cell elongation, and thus cell shape. A feedback loop between cell geometry and MreB localization may maintain elongated cell shape by targeting cell wall growth to regions of negative cell wall curvature.</text>
</comment>
<comment type="subunit">
    <text evidence="6">Forms polymers.</text>
</comment>
<comment type="caution">
    <text evidence="6">Lacks conserved residue(s) required for the propagation of feature annotation.</text>
</comment>
<dbReference type="GO" id="GO:0000902">
    <property type="term" value="P:cell morphogenesis"/>
    <property type="evidence" value="ECO:0007669"/>
    <property type="project" value="InterPro"/>
</dbReference>
<dbReference type="PRINTS" id="PR01652">
    <property type="entry name" value="SHAPEPROTEIN"/>
</dbReference>
<dbReference type="InterPro" id="IPR056546">
    <property type="entry name" value="MreB_MamK-like"/>
</dbReference>
<name>A0A0G0VT89_9BACT</name>